<accession>A0ABM8ZWH8</accession>
<dbReference type="InterPro" id="IPR036291">
    <property type="entry name" value="NAD(P)-bd_dom_sf"/>
</dbReference>
<dbReference type="GO" id="GO:0016853">
    <property type="term" value="F:isomerase activity"/>
    <property type="evidence" value="ECO:0007669"/>
    <property type="project" value="UniProtKB-KW"/>
</dbReference>
<name>A0ABM8ZWH8_9VIBR</name>
<dbReference type="PANTHER" id="PTHR43245">
    <property type="entry name" value="BIFUNCTIONAL POLYMYXIN RESISTANCE PROTEIN ARNA"/>
    <property type="match status" value="1"/>
</dbReference>
<dbReference type="EC" id="5.1.3.26" evidence="2"/>
<dbReference type="Proteomes" id="UP000838672">
    <property type="component" value="Unassembled WGS sequence"/>
</dbReference>
<keyword evidence="3" id="KW-1185">Reference proteome</keyword>
<feature type="domain" description="NAD-dependent epimerase/dehydratase" evidence="1">
    <location>
        <begin position="14"/>
        <end position="222"/>
    </location>
</feature>
<sequence length="321" mass="35021">MSDGNSIFPSEKKILLTGATGFVGRHFVQRYPVSRCVVRTREQSPCLDNFQINSLSGLTIWDGAFNGIDTVIHLAGLAHASTYTQEDYQRVNVDGTLALAQQAAKAGVQRFVFVSSIGVNGQRTDLTAFSINSKPSPHNQYAQSKYDAELKLVELGMHAGIEIVIVRPTLVYGPCAPGNFGLLAKLVSKLPILPFGRVCNRRHFISVQNLCHLLMTCACAPKAAGQIFLASEGEAVSTREFTNAIARGLGKRVWQIPIPLSIMKFGAKLIGKPALAEQLLGNLEVDSSNLYDVLRWRAPYTMAQAMSFLSEQPEVSDVSHD</sequence>
<dbReference type="SUPFAM" id="SSF51735">
    <property type="entry name" value="NAD(P)-binding Rossmann-fold domains"/>
    <property type="match status" value="1"/>
</dbReference>
<dbReference type="InterPro" id="IPR001509">
    <property type="entry name" value="Epimerase_deHydtase"/>
</dbReference>
<comment type="caution">
    <text evidence="2">The sequence shown here is derived from an EMBL/GenBank/DDBJ whole genome shotgun (WGS) entry which is preliminary data.</text>
</comment>
<evidence type="ECO:0000313" key="3">
    <source>
        <dbReference type="Proteomes" id="UP000838672"/>
    </source>
</evidence>
<evidence type="ECO:0000259" key="1">
    <source>
        <dbReference type="Pfam" id="PF01370"/>
    </source>
</evidence>
<dbReference type="Pfam" id="PF01370">
    <property type="entry name" value="Epimerase"/>
    <property type="match status" value="1"/>
</dbReference>
<keyword evidence="2" id="KW-0413">Isomerase</keyword>
<dbReference type="Gene3D" id="3.40.50.720">
    <property type="entry name" value="NAD(P)-binding Rossmann-like Domain"/>
    <property type="match status" value="1"/>
</dbReference>
<protein>
    <submittedName>
        <fullName evidence="2">N-acetyl-alpha-D-glucosaminyl-diphospho-ditrans, octacis-undecaprenol 4-epimerase</fullName>
        <ecNumber evidence="2">5.1.3.26</ecNumber>
    </submittedName>
</protein>
<gene>
    <name evidence="2" type="primary">gnu</name>
    <name evidence="2" type="ORF">VST7929_02651</name>
</gene>
<reference evidence="2" key="1">
    <citation type="submission" date="2021-11" db="EMBL/GenBank/DDBJ databases">
        <authorList>
            <person name="Rodrigo-Torres L."/>
            <person name="Arahal R. D."/>
            <person name="Lucena T."/>
        </authorList>
    </citation>
    <scope>NUCLEOTIDE SEQUENCE</scope>
    <source>
        <strain evidence="2">CECT 7929</strain>
    </source>
</reference>
<dbReference type="RefSeq" id="WP_237467732.1">
    <property type="nucleotide sequence ID" value="NZ_CAKLDI010000001.1"/>
</dbReference>
<organism evidence="2 3">
    <name type="scientific">Vibrio stylophorae</name>
    <dbReference type="NCBI Taxonomy" id="659351"/>
    <lineage>
        <taxon>Bacteria</taxon>
        <taxon>Pseudomonadati</taxon>
        <taxon>Pseudomonadota</taxon>
        <taxon>Gammaproteobacteria</taxon>
        <taxon>Vibrionales</taxon>
        <taxon>Vibrionaceae</taxon>
        <taxon>Vibrio</taxon>
    </lineage>
</organism>
<evidence type="ECO:0000313" key="2">
    <source>
        <dbReference type="EMBL" id="CAH0534701.1"/>
    </source>
</evidence>
<dbReference type="EMBL" id="CAKLDI010000001">
    <property type="protein sequence ID" value="CAH0534701.1"/>
    <property type="molecule type" value="Genomic_DNA"/>
</dbReference>
<dbReference type="InterPro" id="IPR050177">
    <property type="entry name" value="Lipid_A_modif_metabolic_enz"/>
</dbReference>
<dbReference type="PANTHER" id="PTHR43245:SF58">
    <property type="entry name" value="BLL5923 PROTEIN"/>
    <property type="match status" value="1"/>
</dbReference>
<proteinExistence type="predicted"/>